<dbReference type="PANTHER" id="PTHR44757:SF2">
    <property type="entry name" value="BIOFILM ARCHITECTURE MAINTENANCE PROTEIN MBAA"/>
    <property type="match status" value="1"/>
</dbReference>
<dbReference type="InterPro" id="IPR000014">
    <property type="entry name" value="PAS"/>
</dbReference>
<keyword evidence="5" id="KW-1185">Reference proteome</keyword>
<dbReference type="Proteomes" id="UP000095401">
    <property type="component" value="Chromosome"/>
</dbReference>
<dbReference type="InterPro" id="IPR035965">
    <property type="entry name" value="PAS-like_dom_sf"/>
</dbReference>
<evidence type="ECO:0000259" key="3">
    <source>
        <dbReference type="PROSITE" id="PS50887"/>
    </source>
</evidence>
<gene>
    <name evidence="4" type="ORF">BI364_02830</name>
</gene>
<protein>
    <submittedName>
        <fullName evidence="4">Diguanylate cyclase</fullName>
    </submittedName>
</protein>
<dbReference type="GO" id="GO:0003824">
    <property type="term" value="F:catalytic activity"/>
    <property type="evidence" value="ECO:0007669"/>
    <property type="project" value="UniProtKB-ARBA"/>
</dbReference>
<dbReference type="SMART" id="SM00065">
    <property type="entry name" value="GAF"/>
    <property type="match status" value="1"/>
</dbReference>
<evidence type="ECO:0000313" key="4">
    <source>
        <dbReference type="EMBL" id="AOU97078.1"/>
    </source>
</evidence>
<dbReference type="SMART" id="SM00267">
    <property type="entry name" value="GGDEF"/>
    <property type="match status" value="1"/>
</dbReference>
<dbReference type="EMBL" id="CP017415">
    <property type="protein sequence ID" value="AOU97078.1"/>
    <property type="molecule type" value="Genomic_DNA"/>
</dbReference>
<dbReference type="InterPro" id="IPR029787">
    <property type="entry name" value="Nucleotide_cyclase"/>
</dbReference>
<dbReference type="AlphaFoldDB" id="A0A1D8IKS8"/>
<feature type="domain" description="PAS" evidence="2">
    <location>
        <begin position="2"/>
        <end position="72"/>
    </location>
</feature>
<organism evidence="4 5">
    <name type="scientific">Acidihalobacter yilgarnensis</name>
    <dbReference type="NCBI Taxonomy" id="2819280"/>
    <lineage>
        <taxon>Bacteria</taxon>
        <taxon>Pseudomonadati</taxon>
        <taxon>Pseudomonadota</taxon>
        <taxon>Gammaproteobacteria</taxon>
        <taxon>Chromatiales</taxon>
        <taxon>Ectothiorhodospiraceae</taxon>
        <taxon>Acidihalobacter</taxon>
    </lineage>
</organism>
<evidence type="ECO:0000313" key="5">
    <source>
        <dbReference type="Proteomes" id="UP000095401"/>
    </source>
</evidence>
<dbReference type="InterPro" id="IPR003018">
    <property type="entry name" value="GAF"/>
</dbReference>
<dbReference type="Gene3D" id="3.30.450.40">
    <property type="match status" value="1"/>
</dbReference>
<dbReference type="InterPro" id="IPR000160">
    <property type="entry name" value="GGDEF_dom"/>
</dbReference>
<feature type="domain" description="GGDEF" evidence="3">
    <location>
        <begin position="315"/>
        <end position="442"/>
    </location>
</feature>
<dbReference type="InterPro" id="IPR029016">
    <property type="entry name" value="GAF-like_dom_sf"/>
</dbReference>
<dbReference type="SUPFAM" id="SSF55785">
    <property type="entry name" value="PYP-like sensor domain (PAS domain)"/>
    <property type="match status" value="1"/>
</dbReference>
<dbReference type="InterPro" id="IPR043128">
    <property type="entry name" value="Rev_trsase/Diguanyl_cyclase"/>
</dbReference>
<evidence type="ECO:0000256" key="1">
    <source>
        <dbReference type="ARBA" id="ARBA00001946"/>
    </source>
</evidence>
<dbReference type="CDD" id="cd01949">
    <property type="entry name" value="GGDEF"/>
    <property type="match status" value="1"/>
</dbReference>
<dbReference type="SMART" id="SM00091">
    <property type="entry name" value="PAS"/>
    <property type="match status" value="1"/>
</dbReference>
<dbReference type="SUPFAM" id="SSF55781">
    <property type="entry name" value="GAF domain-like"/>
    <property type="match status" value="1"/>
</dbReference>
<accession>A0A1D8IKS8</accession>
<evidence type="ECO:0000259" key="2">
    <source>
        <dbReference type="PROSITE" id="PS50112"/>
    </source>
</evidence>
<dbReference type="NCBIfam" id="TIGR00254">
    <property type="entry name" value="GGDEF"/>
    <property type="match status" value="1"/>
</dbReference>
<reference evidence="5" key="1">
    <citation type="submission" date="2016-09" db="EMBL/GenBank/DDBJ databases">
        <title>Acidihalobacter prosperus F5.</title>
        <authorList>
            <person name="Khaleque H.N."/>
            <person name="Ramsay J.P."/>
            <person name="Kaksonen A.H."/>
            <person name="Boxall N.J."/>
            <person name="Watkin E.L.J."/>
        </authorList>
    </citation>
    <scope>NUCLEOTIDE SEQUENCE [LARGE SCALE GENOMIC DNA]</scope>
    <source>
        <strain evidence="5">F5</strain>
    </source>
</reference>
<name>A0A1D8IKS8_9GAMM</name>
<comment type="cofactor">
    <cofactor evidence="1">
        <name>Mg(2+)</name>
        <dbReference type="ChEBI" id="CHEBI:18420"/>
    </cofactor>
</comment>
<dbReference type="NCBIfam" id="TIGR00229">
    <property type="entry name" value="sensory_box"/>
    <property type="match status" value="1"/>
</dbReference>
<dbReference type="Gene3D" id="3.30.450.20">
    <property type="entry name" value="PAS domain"/>
    <property type="match status" value="1"/>
</dbReference>
<dbReference type="Gene3D" id="3.30.70.270">
    <property type="match status" value="1"/>
</dbReference>
<dbReference type="InterPro" id="IPR013767">
    <property type="entry name" value="PAS_fold"/>
</dbReference>
<dbReference type="RefSeq" id="WP_070077466.1">
    <property type="nucleotide sequence ID" value="NZ_CP017415.1"/>
</dbReference>
<dbReference type="FunFam" id="3.30.70.270:FF:000001">
    <property type="entry name" value="Diguanylate cyclase domain protein"/>
    <property type="match status" value="1"/>
</dbReference>
<dbReference type="KEGG" id="aprs:BI364_02830"/>
<dbReference type="Pfam" id="PF13185">
    <property type="entry name" value="GAF_2"/>
    <property type="match status" value="1"/>
</dbReference>
<proteinExistence type="predicted"/>
<sequence length="442" mass="49270">MDEPLSAKIMDLLIDTICVVDHAGCFIYVSASGEHLFGYAPEELHGRNMIELVHPDDHARTLSAVDEIMDGEPLMHFENRYVRKDGRIVHIMWSARWSESDRLRLAVARDVTELRRAAQIKQALYEISEAAHAAEGLPPLYPLIHRIISKLLPAECFHVCLYDMASGRLSFPYYIDGRDGEPRAEPDRSLQEDPFIAEVIHSGHALIRSATLAPMPDGSEAVCEGDWIGVPLASQNGVIGALVLRTHGSNGRYTAEDMELLQFVSTQVATAIERKQAETRLQYLALHDALTRLPNRTLFYDRLDMALEHAKRDGNQLALLYLDLDDFKRINDEHGHEMGDHLLRAVAERLVKCVRAQDTVGRMGGDEFTVLLSNIQGPVNVQTIENKISKELSKPFVIGAECLSITTSIGRAIYPDDGDNREALLHLADTGMYAGKRNSGIS</sequence>
<dbReference type="Pfam" id="PF00990">
    <property type="entry name" value="GGDEF"/>
    <property type="match status" value="1"/>
</dbReference>
<dbReference type="Pfam" id="PF00989">
    <property type="entry name" value="PAS"/>
    <property type="match status" value="1"/>
</dbReference>
<dbReference type="GO" id="GO:0006355">
    <property type="term" value="P:regulation of DNA-templated transcription"/>
    <property type="evidence" value="ECO:0007669"/>
    <property type="project" value="InterPro"/>
</dbReference>
<dbReference type="PROSITE" id="PS50887">
    <property type="entry name" value="GGDEF"/>
    <property type="match status" value="1"/>
</dbReference>
<dbReference type="PROSITE" id="PS50112">
    <property type="entry name" value="PAS"/>
    <property type="match status" value="1"/>
</dbReference>
<dbReference type="SUPFAM" id="SSF55073">
    <property type="entry name" value="Nucleotide cyclase"/>
    <property type="match status" value="1"/>
</dbReference>
<dbReference type="CDD" id="cd00130">
    <property type="entry name" value="PAS"/>
    <property type="match status" value="1"/>
</dbReference>
<dbReference type="InterPro" id="IPR052155">
    <property type="entry name" value="Biofilm_reg_signaling"/>
</dbReference>
<dbReference type="PANTHER" id="PTHR44757">
    <property type="entry name" value="DIGUANYLATE CYCLASE DGCP"/>
    <property type="match status" value="1"/>
</dbReference>